<dbReference type="Pfam" id="PF00589">
    <property type="entry name" value="Phage_integrase"/>
    <property type="match status" value="1"/>
</dbReference>
<evidence type="ECO:0000259" key="2">
    <source>
        <dbReference type="PROSITE" id="PS51898"/>
    </source>
</evidence>
<keyword evidence="1" id="KW-0233">DNA recombination</keyword>
<name>A0A975NJ99_9BRAD</name>
<dbReference type="AlphaFoldDB" id="A0A975NJ99"/>
<dbReference type="InterPro" id="IPR011010">
    <property type="entry name" value="DNA_brk_join_enz"/>
</dbReference>
<dbReference type="InterPro" id="IPR013762">
    <property type="entry name" value="Integrase-like_cat_sf"/>
</dbReference>
<dbReference type="Gene3D" id="1.10.443.10">
    <property type="entry name" value="Intergrase catalytic core"/>
    <property type="match status" value="1"/>
</dbReference>
<dbReference type="PROSITE" id="PS51898">
    <property type="entry name" value="TYR_RECOMBINASE"/>
    <property type="match status" value="1"/>
</dbReference>
<dbReference type="EMBL" id="CP076134">
    <property type="protein sequence ID" value="QWG15875.1"/>
    <property type="molecule type" value="Genomic_DNA"/>
</dbReference>
<evidence type="ECO:0000313" key="4">
    <source>
        <dbReference type="Proteomes" id="UP000680839"/>
    </source>
</evidence>
<protein>
    <submittedName>
        <fullName evidence="3">Tyrosine-type recombinase/integrase</fullName>
    </submittedName>
</protein>
<organism evidence="3 4">
    <name type="scientific">Bradyrhizobium sediminis</name>
    <dbReference type="NCBI Taxonomy" id="2840469"/>
    <lineage>
        <taxon>Bacteria</taxon>
        <taxon>Pseudomonadati</taxon>
        <taxon>Pseudomonadota</taxon>
        <taxon>Alphaproteobacteria</taxon>
        <taxon>Hyphomicrobiales</taxon>
        <taxon>Nitrobacteraceae</taxon>
        <taxon>Bradyrhizobium</taxon>
    </lineage>
</organism>
<dbReference type="Proteomes" id="UP000680839">
    <property type="component" value="Chromosome"/>
</dbReference>
<reference evidence="3" key="1">
    <citation type="submission" date="2021-06" db="EMBL/GenBank/DDBJ databases">
        <title>Bradyrhizobium sp. S2-20-1 Genome sequencing.</title>
        <authorList>
            <person name="Jin L."/>
        </authorList>
    </citation>
    <scope>NUCLEOTIDE SEQUENCE</scope>
    <source>
        <strain evidence="3">S2-20-1</strain>
    </source>
</reference>
<dbReference type="GO" id="GO:0006310">
    <property type="term" value="P:DNA recombination"/>
    <property type="evidence" value="ECO:0007669"/>
    <property type="project" value="UniProtKB-KW"/>
</dbReference>
<accession>A0A975NJ99</accession>
<evidence type="ECO:0000256" key="1">
    <source>
        <dbReference type="ARBA" id="ARBA00023172"/>
    </source>
</evidence>
<feature type="domain" description="Tyr recombinase" evidence="2">
    <location>
        <begin position="1"/>
        <end position="155"/>
    </location>
</feature>
<dbReference type="GO" id="GO:0003677">
    <property type="term" value="F:DNA binding"/>
    <property type="evidence" value="ECO:0007669"/>
    <property type="project" value="InterPro"/>
</dbReference>
<proteinExistence type="predicted"/>
<sequence length="184" mass="20410">MLRLCQIRCWPTRASAIATASPYPEQGRSFVDLDRGIFYCKQIGKRATKKRQTPAPSRLPTHMRRWARLKLIAECFVEFNGKPVSSVKKGFRSAVGLAGLNGNVTPHTLRHTAATRLMQRGVPVWEAAGFLGMSAEVLLGTYGHHHPDFLHGAANAITAKHRVSVVESVASLESARERRQNARK</sequence>
<evidence type="ECO:0000313" key="3">
    <source>
        <dbReference type="EMBL" id="QWG15875.1"/>
    </source>
</evidence>
<dbReference type="SUPFAM" id="SSF56349">
    <property type="entry name" value="DNA breaking-rejoining enzymes"/>
    <property type="match status" value="1"/>
</dbReference>
<gene>
    <name evidence="3" type="ORF">KMZ29_20630</name>
</gene>
<dbReference type="GO" id="GO:0015074">
    <property type="term" value="P:DNA integration"/>
    <property type="evidence" value="ECO:0007669"/>
    <property type="project" value="InterPro"/>
</dbReference>
<dbReference type="InterPro" id="IPR002104">
    <property type="entry name" value="Integrase_catalytic"/>
</dbReference>